<feature type="compositionally biased region" description="Polar residues" evidence="1">
    <location>
        <begin position="124"/>
        <end position="150"/>
    </location>
</feature>
<sequence>MTFTDDLAESQRIDCQFHQLYEQRVGPRNNIDKHAVDLAFETLVSQSVDTAREPIDTRATNCTFRGTHVTFPVGESVKLAREQGDLVTKTPRKAIQSHSKAVSRLRGHLPPRRFVPSCGRLTRESSTTNKSFGTLSGNSTANQSHSSLSCAGTYDATESCRTRCLMYRPPSSRACDFDSIHFHIDVDQIWHARSHTTPFSARSSLWQQTVGVQSMASESNRVFLRRNLSLI</sequence>
<feature type="region of interest" description="Disordered" evidence="1">
    <location>
        <begin position="116"/>
        <end position="150"/>
    </location>
</feature>
<dbReference type="AlphaFoldDB" id="A0A9W8ATT3"/>
<comment type="caution">
    <text evidence="2">The sequence shown here is derived from an EMBL/GenBank/DDBJ whole genome shotgun (WGS) entry which is preliminary data.</text>
</comment>
<protein>
    <submittedName>
        <fullName evidence="2">Uncharacterized protein</fullName>
    </submittedName>
</protein>
<evidence type="ECO:0000313" key="2">
    <source>
        <dbReference type="EMBL" id="KAJ1962110.1"/>
    </source>
</evidence>
<reference evidence="2" key="1">
    <citation type="submission" date="2022-07" db="EMBL/GenBank/DDBJ databases">
        <title>Phylogenomic reconstructions and comparative analyses of Kickxellomycotina fungi.</title>
        <authorList>
            <person name="Reynolds N.K."/>
            <person name="Stajich J.E."/>
            <person name="Barry K."/>
            <person name="Grigoriev I.V."/>
            <person name="Crous P."/>
            <person name="Smith M.E."/>
        </authorList>
    </citation>
    <scope>NUCLEOTIDE SEQUENCE</scope>
    <source>
        <strain evidence="2">RSA 1196</strain>
    </source>
</reference>
<name>A0A9W8ATT3_9FUNG</name>
<organism evidence="2 3">
    <name type="scientific">Dispira parvispora</name>
    <dbReference type="NCBI Taxonomy" id="1520584"/>
    <lineage>
        <taxon>Eukaryota</taxon>
        <taxon>Fungi</taxon>
        <taxon>Fungi incertae sedis</taxon>
        <taxon>Zoopagomycota</taxon>
        <taxon>Kickxellomycotina</taxon>
        <taxon>Dimargaritomycetes</taxon>
        <taxon>Dimargaritales</taxon>
        <taxon>Dimargaritaceae</taxon>
        <taxon>Dispira</taxon>
    </lineage>
</organism>
<evidence type="ECO:0000313" key="3">
    <source>
        <dbReference type="Proteomes" id="UP001150925"/>
    </source>
</evidence>
<evidence type="ECO:0000256" key="1">
    <source>
        <dbReference type="SAM" id="MobiDB-lite"/>
    </source>
</evidence>
<proteinExistence type="predicted"/>
<keyword evidence="3" id="KW-1185">Reference proteome</keyword>
<dbReference type="OrthoDB" id="5632327at2759"/>
<dbReference type="EMBL" id="JANBPY010001015">
    <property type="protein sequence ID" value="KAJ1962110.1"/>
    <property type="molecule type" value="Genomic_DNA"/>
</dbReference>
<accession>A0A9W8ATT3</accession>
<dbReference type="Proteomes" id="UP001150925">
    <property type="component" value="Unassembled WGS sequence"/>
</dbReference>
<gene>
    <name evidence="2" type="ORF">IWQ62_003637</name>
</gene>